<comment type="caution">
    <text evidence="2">The sequence shown here is derived from an EMBL/GenBank/DDBJ whole genome shotgun (WGS) entry which is preliminary data.</text>
</comment>
<dbReference type="Proteomes" id="UP000325466">
    <property type="component" value="Unassembled WGS sequence"/>
</dbReference>
<sequence length="48" mass="5057">MQLRQGSARTSFRRSGSSLPREAIAACRGPATRKSLSERPGAMPVAVG</sequence>
<feature type="compositionally biased region" description="Polar residues" evidence="1">
    <location>
        <begin position="1"/>
        <end position="18"/>
    </location>
</feature>
<dbReference type="EMBL" id="BLAH01000026">
    <property type="protein sequence ID" value="GES35624.1"/>
    <property type="molecule type" value="Genomic_DNA"/>
</dbReference>
<accession>A0ABQ0YGK1</accession>
<protein>
    <submittedName>
        <fullName evidence="2">Uncharacterized protein</fullName>
    </submittedName>
</protein>
<evidence type="ECO:0000256" key="1">
    <source>
        <dbReference type="SAM" id="MobiDB-lite"/>
    </source>
</evidence>
<feature type="region of interest" description="Disordered" evidence="1">
    <location>
        <begin position="1"/>
        <end position="48"/>
    </location>
</feature>
<evidence type="ECO:0000313" key="3">
    <source>
        <dbReference type="Proteomes" id="UP000325466"/>
    </source>
</evidence>
<organism evidence="2 3">
    <name type="scientific">Rhodococcus aetherivorans</name>
    <dbReference type="NCBI Taxonomy" id="191292"/>
    <lineage>
        <taxon>Bacteria</taxon>
        <taxon>Bacillati</taxon>
        <taxon>Actinomycetota</taxon>
        <taxon>Actinomycetes</taxon>
        <taxon>Mycobacteriales</taxon>
        <taxon>Nocardiaceae</taxon>
        <taxon>Rhodococcus</taxon>
    </lineage>
</organism>
<reference evidence="2 3" key="1">
    <citation type="journal article" date="2018" name="Biodegradation">
        <title>1,4-Dioxane degradation characteristics of Rhodococcus aetherivorans JCM 14343.</title>
        <authorList>
            <person name="Inoue D."/>
            <person name="Tsunoda T."/>
            <person name="Yamamoto N."/>
            <person name="Ike M."/>
            <person name="Sei K."/>
        </authorList>
    </citation>
    <scope>NUCLEOTIDE SEQUENCE [LARGE SCALE GENOMIC DNA]</scope>
    <source>
        <strain evidence="2 3">JCM 14343</strain>
    </source>
</reference>
<name>A0ABQ0YGK1_9NOCA</name>
<proteinExistence type="predicted"/>
<keyword evidence="3" id="KW-1185">Reference proteome</keyword>
<evidence type="ECO:0000313" key="2">
    <source>
        <dbReference type="EMBL" id="GES35624.1"/>
    </source>
</evidence>
<gene>
    <name evidence="2" type="ORF">RAJCM14343_0873</name>
</gene>